<proteinExistence type="predicted"/>
<dbReference type="AlphaFoldDB" id="L8X9F0"/>
<sequence>MVQPPNSKLVCDRYNQVASITCCFEFWPQPKTLSPLNRTNFDLQFKSPFRAHTSRCVQLYDVYARHK</sequence>
<organism evidence="1 2">
    <name type="scientific">Thanatephorus cucumeris (strain AG1-IA)</name>
    <name type="common">Rice sheath blight fungus</name>
    <name type="synonym">Rhizoctonia solani</name>
    <dbReference type="NCBI Taxonomy" id="983506"/>
    <lineage>
        <taxon>Eukaryota</taxon>
        <taxon>Fungi</taxon>
        <taxon>Dikarya</taxon>
        <taxon>Basidiomycota</taxon>
        <taxon>Agaricomycotina</taxon>
        <taxon>Agaricomycetes</taxon>
        <taxon>Cantharellales</taxon>
        <taxon>Ceratobasidiaceae</taxon>
        <taxon>Rhizoctonia</taxon>
        <taxon>Rhizoctonia solani AG-1</taxon>
    </lineage>
</organism>
<evidence type="ECO:0000313" key="1">
    <source>
        <dbReference type="EMBL" id="ELU45284.1"/>
    </source>
</evidence>
<keyword evidence="2" id="KW-1185">Reference proteome</keyword>
<gene>
    <name evidence="1" type="ORF">AG1IA_00686</name>
</gene>
<accession>L8X9F0</accession>
<dbReference type="EMBL" id="AFRT01000110">
    <property type="protein sequence ID" value="ELU45284.1"/>
    <property type="molecule type" value="Genomic_DNA"/>
</dbReference>
<name>L8X9F0_THACA</name>
<dbReference type="HOGENOM" id="CLU_2814171_0_0_1"/>
<reference evidence="1 2" key="1">
    <citation type="journal article" date="2013" name="Nat. Commun.">
        <title>The evolution and pathogenic mechanisms of the rice sheath blight pathogen.</title>
        <authorList>
            <person name="Zheng A."/>
            <person name="Lin R."/>
            <person name="Xu L."/>
            <person name="Qin P."/>
            <person name="Tang C."/>
            <person name="Ai P."/>
            <person name="Zhang D."/>
            <person name="Liu Y."/>
            <person name="Sun Z."/>
            <person name="Feng H."/>
            <person name="Wang Y."/>
            <person name="Chen Y."/>
            <person name="Liang X."/>
            <person name="Fu R."/>
            <person name="Li Q."/>
            <person name="Zhang J."/>
            <person name="Yu X."/>
            <person name="Xie Z."/>
            <person name="Ding L."/>
            <person name="Guan P."/>
            <person name="Tang J."/>
            <person name="Liang Y."/>
            <person name="Wang S."/>
            <person name="Deng Q."/>
            <person name="Li S."/>
            <person name="Zhu J."/>
            <person name="Wang L."/>
            <person name="Liu H."/>
            <person name="Li P."/>
        </authorList>
    </citation>
    <scope>NUCLEOTIDE SEQUENCE [LARGE SCALE GENOMIC DNA]</scope>
    <source>
        <strain evidence="2">AG-1 IA</strain>
    </source>
</reference>
<dbReference type="Proteomes" id="UP000011668">
    <property type="component" value="Unassembled WGS sequence"/>
</dbReference>
<evidence type="ECO:0000313" key="2">
    <source>
        <dbReference type="Proteomes" id="UP000011668"/>
    </source>
</evidence>
<protein>
    <submittedName>
        <fullName evidence="1">Uncharacterized protein</fullName>
    </submittedName>
</protein>
<comment type="caution">
    <text evidence="1">The sequence shown here is derived from an EMBL/GenBank/DDBJ whole genome shotgun (WGS) entry which is preliminary data.</text>
</comment>